<feature type="domain" description="Consortin C-terminal" evidence="3">
    <location>
        <begin position="568"/>
        <end position="678"/>
    </location>
</feature>
<dbReference type="Pfam" id="PF15281">
    <property type="entry name" value="Consortin_C"/>
    <property type="match status" value="1"/>
</dbReference>
<feature type="region of interest" description="Disordered" evidence="1">
    <location>
        <begin position="316"/>
        <end position="384"/>
    </location>
</feature>
<dbReference type="InterPro" id="IPR028129">
    <property type="entry name" value="Consortin_C"/>
</dbReference>
<dbReference type="EMBL" id="JANPWB010000009">
    <property type="protein sequence ID" value="KAJ1155438.1"/>
    <property type="molecule type" value="Genomic_DNA"/>
</dbReference>
<reference evidence="5" key="1">
    <citation type="journal article" date="2022" name="bioRxiv">
        <title>Sequencing and chromosome-scale assembly of the giantPleurodeles waltlgenome.</title>
        <authorList>
            <person name="Brown T."/>
            <person name="Elewa A."/>
            <person name="Iarovenko S."/>
            <person name="Subramanian E."/>
            <person name="Araus A.J."/>
            <person name="Petzold A."/>
            <person name="Susuki M."/>
            <person name="Suzuki K.-i.T."/>
            <person name="Hayashi T."/>
            <person name="Toyoda A."/>
            <person name="Oliveira C."/>
            <person name="Osipova E."/>
            <person name="Leigh N.D."/>
            <person name="Simon A."/>
            <person name="Yun M.H."/>
        </authorList>
    </citation>
    <scope>NUCLEOTIDE SEQUENCE</scope>
    <source>
        <strain evidence="5">20211129_DDA</strain>
        <tissue evidence="5">Liver</tissue>
    </source>
</reference>
<protein>
    <recommendedName>
        <fullName evidence="7">Consortin</fullName>
    </recommendedName>
</protein>
<accession>A0AAV7RTZ2</accession>
<keyword evidence="2" id="KW-1133">Transmembrane helix</keyword>
<dbReference type="InterPro" id="IPR042318">
    <property type="entry name" value="Consortin"/>
</dbReference>
<feature type="compositionally biased region" description="Polar residues" evidence="1">
    <location>
        <begin position="495"/>
        <end position="519"/>
    </location>
</feature>
<proteinExistence type="predicted"/>
<evidence type="ECO:0000313" key="5">
    <source>
        <dbReference type="EMBL" id="KAJ1155438.1"/>
    </source>
</evidence>
<dbReference type="GO" id="GO:0071253">
    <property type="term" value="F:connexin binding"/>
    <property type="evidence" value="ECO:0007669"/>
    <property type="project" value="InterPro"/>
</dbReference>
<evidence type="ECO:0000256" key="1">
    <source>
        <dbReference type="SAM" id="MobiDB-lite"/>
    </source>
</evidence>
<evidence type="ECO:0000256" key="2">
    <source>
        <dbReference type="SAM" id="Phobius"/>
    </source>
</evidence>
<dbReference type="Proteomes" id="UP001066276">
    <property type="component" value="Chromosome 5"/>
</dbReference>
<feature type="transmembrane region" description="Helical" evidence="2">
    <location>
        <begin position="622"/>
        <end position="642"/>
    </location>
</feature>
<keyword evidence="2" id="KW-0812">Transmembrane</keyword>
<dbReference type="GO" id="GO:0005886">
    <property type="term" value="C:plasma membrane"/>
    <property type="evidence" value="ECO:0007669"/>
    <property type="project" value="TreeGrafter"/>
</dbReference>
<dbReference type="GO" id="GO:0042998">
    <property type="term" value="P:positive regulation of Golgi to plasma membrane protein transport"/>
    <property type="evidence" value="ECO:0007669"/>
    <property type="project" value="InterPro"/>
</dbReference>
<feature type="domain" description="Consortin N-terminal" evidence="4">
    <location>
        <begin position="188"/>
        <end position="236"/>
    </location>
</feature>
<dbReference type="PANTHER" id="PTHR28581">
    <property type="entry name" value="CONSORTIN"/>
    <property type="match status" value="1"/>
</dbReference>
<dbReference type="PANTHER" id="PTHR28581:SF1">
    <property type="entry name" value="CONSORTIN"/>
    <property type="match status" value="1"/>
</dbReference>
<organism evidence="5 6">
    <name type="scientific">Pleurodeles waltl</name>
    <name type="common">Iberian ribbed newt</name>
    <dbReference type="NCBI Taxonomy" id="8319"/>
    <lineage>
        <taxon>Eukaryota</taxon>
        <taxon>Metazoa</taxon>
        <taxon>Chordata</taxon>
        <taxon>Craniata</taxon>
        <taxon>Vertebrata</taxon>
        <taxon>Euteleostomi</taxon>
        <taxon>Amphibia</taxon>
        <taxon>Batrachia</taxon>
        <taxon>Caudata</taxon>
        <taxon>Salamandroidea</taxon>
        <taxon>Salamandridae</taxon>
        <taxon>Pleurodelinae</taxon>
        <taxon>Pleurodeles</taxon>
    </lineage>
</organism>
<evidence type="ECO:0008006" key="7">
    <source>
        <dbReference type="Google" id="ProtNLM"/>
    </source>
</evidence>
<feature type="compositionally biased region" description="Polar residues" evidence="1">
    <location>
        <begin position="328"/>
        <end position="354"/>
    </location>
</feature>
<evidence type="ECO:0000259" key="3">
    <source>
        <dbReference type="Pfam" id="PF15281"/>
    </source>
</evidence>
<keyword evidence="2" id="KW-0472">Membrane</keyword>
<feature type="compositionally biased region" description="Basic residues" evidence="1">
    <location>
        <begin position="108"/>
        <end position="123"/>
    </location>
</feature>
<sequence>MKGEATVMDDREAHPGEMQSDALDAGALMQVAETLQLSIPDENENRLTGCPSEAATTVDGVVWLQEQVGEDSINNNESCDHSDGSKNQESSCREQDLTMPCTAEPMLRKGKHTSGKRSSRNKKGLNDDPRGFSSEEGTMLVPEDMSTDLVQQITLEGNVNHQLQEPQEHLQSLFALIKEDFEQNYVVSLPQCLHQIAETYFQEEEYEKAMQFIQLERLYHEQFLANLTAIQEEWETKWKKMVPEKTVPRSSENGLGSEELERLTQLCASHEEPTVFKRKRIVPEKTALFGTTEFGEQREKVAAACKSDRDSWIGVIPKRSSQERAVENSASPPSGSTVDSLTNDSRLRSASGQEQMDELYCSDESPLEAHTLSPGPVGRPRSDCLSCGDARNDTSSLLLDRVQVPEEVLPVIDSLDSDTGLHSEPKNGFSQTGRDSLRSEHYNDSTGSVAVFGQHLPGPGGEGSGRTPQDRTDPCGKGCNDKTFGRVCASLPQRVEQQPGDQLTEYSAENPTNADRNNTEISVESLECSLDDSESVPDEEVSYSPGEVVLEDSIISLDELAKRIEVEEIAPAEGLVSILKKQNESEGKKLAQMQQKQAKRRVRFQEMDDALDQEDLGGGSCFVLILLCAATVFLSIGGTALYCTFGYVESPVCTDFADNMDFYYSRLLQGMEELKHWFPFS</sequence>
<keyword evidence="6" id="KW-1185">Reference proteome</keyword>
<dbReference type="GO" id="GO:0005802">
    <property type="term" value="C:trans-Golgi network"/>
    <property type="evidence" value="ECO:0007669"/>
    <property type="project" value="InterPro"/>
</dbReference>
<evidence type="ECO:0000313" key="6">
    <source>
        <dbReference type="Proteomes" id="UP001066276"/>
    </source>
</evidence>
<feature type="compositionally biased region" description="Basic and acidic residues" evidence="1">
    <location>
        <begin position="78"/>
        <end position="96"/>
    </location>
</feature>
<dbReference type="Pfam" id="PF22883">
    <property type="entry name" value="Consortin_N"/>
    <property type="match status" value="1"/>
</dbReference>
<feature type="region of interest" description="Disordered" evidence="1">
    <location>
        <begin position="72"/>
        <end position="137"/>
    </location>
</feature>
<name>A0AAV7RTZ2_PLEWA</name>
<feature type="region of interest" description="Disordered" evidence="1">
    <location>
        <begin position="491"/>
        <end position="519"/>
    </location>
</feature>
<gene>
    <name evidence="5" type="ORF">NDU88_008168</name>
</gene>
<dbReference type="AlphaFoldDB" id="A0AAV7RTZ2"/>
<dbReference type="InterPro" id="IPR054132">
    <property type="entry name" value="Consortin_N"/>
</dbReference>
<evidence type="ECO:0000259" key="4">
    <source>
        <dbReference type="Pfam" id="PF22883"/>
    </source>
</evidence>
<comment type="caution">
    <text evidence="5">The sequence shown here is derived from an EMBL/GenBank/DDBJ whole genome shotgun (WGS) entry which is preliminary data.</text>
</comment>
<feature type="region of interest" description="Disordered" evidence="1">
    <location>
        <begin position="415"/>
        <end position="474"/>
    </location>
</feature>
<dbReference type="GO" id="GO:0030133">
    <property type="term" value="C:transport vesicle"/>
    <property type="evidence" value="ECO:0007669"/>
    <property type="project" value="TreeGrafter"/>
</dbReference>